<evidence type="ECO:0000256" key="1">
    <source>
        <dbReference type="SAM" id="SignalP"/>
    </source>
</evidence>
<accession>Q07VJ0</accession>
<keyword evidence="1" id="KW-0732">Signal</keyword>
<organism evidence="3">
    <name type="scientific">Rhodopseudomonas palustris (strain BisA53)</name>
    <dbReference type="NCBI Taxonomy" id="316055"/>
    <lineage>
        <taxon>Bacteria</taxon>
        <taxon>Pseudomonadati</taxon>
        <taxon>Pseudomonadota</taxon>
        <taxon>Alphaproteobacteria</taxon>
        <taxon>Hyphomicrobiales</taxon>
        <taxon>Nitrobacteraceae</taxon>
        <taxon>Rhodopseudomonas</taxon>
    </lineage>
</organism>
<dbReference type="OrthoDB" id="9805504at2"/>
<dbReference type="EMBL" id="CP000463">
    <property type="protein sequence ID" value="ABJ04044.1"/>
    <property type="molecule type" value="Genomic_DNA"/>
</dbReference>
<dbReference type="AlphaFoldDB" id="Q07VJ0"/>
<feature type="domain" description="TNase-like" evidence="2">
    <location>
        <begin position="16"/>
        <end position="142"/>
    </location>
</feature>
<sequence length="247" mass="26786">MHAIVIVLIMLFSAPGWAAGVVVKDARTLQLGGSIYRLHGIDAPDLDQTCINERADSWACGVEARDTLVKLIGDRAVACQDVGPDPAAKPRRIGICVIQGDTDSLSQRLVQDGLAVTIGEPNGRYAADEAAARQARKGLWRGCFVAPQKFRQWDINAPLLGASCRDDKKAELQSLLFPDEAVMPPGCPIKGKFAKRARVTGNVGVYHLQTCRGYASLTKPNRFFCSEDDAKAAGFRRAYNCRGSAKR</sequence>
<dbReference type="InterPro" id="IPR035437">
    <property type="entry name" value="SNase_OB-fold_sf"/>
</dbReference>
<dbReference type="eggNOG" id="COG1525">
    <property type="taxonomic scope" value="Bacteria"/>
</dbReference>
<dbReference type="InterPro" id="IPR035451">
    <property type="entry name" value="Ada-like_dom_sf"/>
</dbReference>
<dbReference type="Pfam" id="PF00565">
    <property type="entry name" value="SNase"/>
    <property type="match status" value="1"/>
</dbReference>
<dbReference type="HOGENOM" id="CLU_046484_2_0_5"/>
<dbReference type="STRING" id="316055.RPE_0083"/>
<dbReference type="SUPFAM" id="SSF57884">
    <property type="entry name" value="Ada DNA repair protein, N-terminal domain (N-Ada 10)"/>
    <property type="match status" value="1"/>
</dbReference>
<name>Q07VJ0_RHOP5</name>
<evidence type="ECO:0000259" key="2">
    <source>
        <dbReference type="SMART" id="SM00318"/>
    </source>
</evidence>
<protein>
    <submittedName>
        <fullName evidence="3">Nuclease (SNase domain protein)</fullName>
    </submittedName>
</protein>
<reference evidence="3" key="1">
    <citation type="submission" date="2006-09" db="EMBL/GenBank/DDBJ databases">
        <title>Complete sequence of Rhodopseudomonas palustris BisA53.</title>
        <authorList>
            <consortium name="US DOE Joint Genome Institute"/>
            <person name="Copeland A."/>
            <person name="Lucas S."/>
            <person name="Lapidus A."/>
            <person name="Barry K."/>
            <person name="Detter J.C."/>
            <person name="Glavina del Rio T."/>
            <person name="Hammon N."/>
            <person name="Israni S."/>
            <person name="Dalin E."/>
            <person name="Tice H."/>
            <person name="Pitluck S."/>
            <person name="Chain P."/>
            <person name="Malfatti S."/>
            <person name="Shin M."/>
            <person name="Vergez L."/>
            <person name="Schmutz J."/>
            <person name="Larimer F."/>
            <person name="Land M."/>
            <person name="Hauser L."/>
            <person name="Pelletier D.A."/>
            <person name="Kyrpides N."/>
            <person name="Kim E."/>
            <person name="Harwood C.S."/>
            <person name="Oda Y."/>
            <person name="Richardson P."/>
        </authorList>
    </citation>
    <scope>NUCLEOTIDE SEQUENCE [LARGE SCALE GENOMIC DNA]</scope>
    <source>
        <strain evidence="3">BisA53</strain>
    </source>
</reference>
<dbReference type="SMART" id="SM00318">
    <property type="entry name" value="SNc"/>
    <property type="match status" value="1"/>
</dbReference>
<dbReference type="KEGG" id="rpe:RPE_0083"/>
<feature type="signal peptide" evidence="1">
    <location>
        <begin position="1"/>
        <end position="18"/>
    </location>
</feature>
<dbReference type="SUPFAM" id="SSF50199">
    <property type="entry name" value="Staphylococcal nuclease"/>
    <property type="match status" value="1"/>
</dbReference>
<proteinExistence type="predicted"/>
<dbReference type="InterPro" id="IPR016071">
    <property type="entry name" value="Staphylococal_nuclease_OB-fold"/>
</dbReference>
<feature type="chain" id="PRO_5004166574" evidence="1">
    <location>
        <begin position="19"/>
        <end position="247"/>
    </location>
</feature>
<dbReference type="Gene3D" id="2.40.50.90">
    <property type="match status" value="1"/>
</dbReference>
<evidence type="ECO:0000313" key="3">
    <source>
        <dbReference type="EMBL" id="ABJ04044.1"/>
    </source>
</evidence>
<gene>
    <name evidence="3" type="ordered locus">RPE_0083</name>
</gene>